<protein>
    <submittedName>
        <fullName evidence="3">TolB family protein</fullName>
    </submittedName>
</protein>
<proteinExistence type="predicted"/>
<feature type="chain" id="PRO_5045378813" evidence="2">
    <location>
        <begin position="20"/>
        <end position="392"/>
    </location>
</feature>
<dbReference type="PANTHER" id="PTHR36842:SF1">
    <property type="entry name" value="PROTEIN TOLB"/>
    <property type="match status" value="1"/>
</dbReference>
<feature type="signal peptide" evidence="2">
    <location>
        <begin position="1"/>
        <end position="19"/>
    </location>
</feature>
<dbReference type="Gene3D" id="2.120.10.30">
    <property type="entry name" value="TolB, C-terminal domain"/>
    <property type="match status" value="1"/>
</dbReference>
<accession>A0ABW2NNY9</accession>
<evidence type="ECO:0000256" key="1">
    <source>
        <dbReference type="SAM" id="MobiDB-lite"/>
    </source>
</evidence>
<dbReference type="RefSeq" id="WP_379747338.1">
    <property type="nucleotide sequence ID" value="NZ_JBHTCP010000010.1"/>
</dbReference>
<evidence type="ECO:0000313" key="3">
    <source>
        <dbReference type="EMBL" id="MFC7371100.1"/>
    </source>
</evidence>
<gene>
    <name evidence="3" type="ORF">ACFQPF_05375</name>
</gene>
<dbReference type="EMBL" id="JBHTCP010000010">
    <property type="protein sequence ID" value="MFC7371100.1"/>
    <property type="molecule type" value="Genomic_DNA"/>
</dbReference>
<reference evidence="4" key="1">
    <citation type="journal article" date="2019" name="Int. J. Syst. Evol. Microbiol.">
        <title>The Global Catalogue of Microorganisms (GCM) 10K type strain sequencing project: providing services to taxonomists for standard genome sequencing and annotation.</title>
        <authorList>
            <consortium name="The Broad Institute Genomics Platform"/>
            <consortium name="The Broad Institute Genome Sequencing Center for Infectious Disease"/>
            <person name="Wu L."/>
            <person name="Ma J."/>
        </authorList>
    </citation>
    <scope>NUCLEOTIDE SEQUENCE [LARGE SCALE GENOMIC DNA]</scope>
    <source>
        <strain evidence="4">NBRC 106396</strain>
    </source>
</reference>
<comment type="caution">
    <text evidence="3">The sequence shown here is derived from an EMBL/GenBank/DDBJ whole genome shotgun (WGS) entry which is preliminary data.</text>
</comment>
<dbReference type="Proteomes" id="UP001596549">
    <property type="component" value="Unassembled WGS sequence"/>
</dbReference>
<keyword evidence="4" id="KW-1185">Reference proteome</keyword>
<sequence length="392" mass="42887">MKKMIASLLTASTMAAAIAAGPSESVHASTTNTQKEVSHSIMKAAPKKPAPKKPAPPVVKLLEGNVTSPRWIDESHVMVTKVTDNGMQEYILNVPTKKYELIKGKPADASEMVVSHDGKHAAFLNEEGHVYIMNLKTKTSKKISEDAEIKTELQFSHDGTKLFYVAGEKSGVIAAMNVADGVITTILDDKVSYKSELQISADGKKYLYSVRNTGKVTEGQPPTEDNPNTDGDVVEVDLTGTEPQLFLFSEGKPTQLTTGTEEKENAVFLKDGRIAYMSVDMENTQKNPELKVLDPEGKTSFTAVNQLSIIQMAIRDNGLIRVLAEDEKGNKAIYQVSITGKKAETKKISYVDRATESMYYGPYGDNVSLTISTAHGEKVVVAYKKKWTFLTK</sequence>
<dbReference type="PANTHER" id="PTHR36842">
    <property type="entry name" value="PROTEIN TOLB HOMOLOG"/>
    <property type="match status" value="1"/>
</dbReference>
<evidence type="ECO:0000313" key="4">
    <source>
        <dbReference type="Proteomes" id="UP001596549"/>
    </source>
</evidence>
<evidence type="ECO:0000256" key="2">
    <source>
        <dbReference type="SAM" id="SignalP"/>
    </source>
</evidence>
<feature type="compositionally biased region" description="Polar residues" evidence="1">
    <location>
        <begin position="26"/>
        <end position="35"/>
    </location>
</feature>
<feature type="region of interest" description="Disordered" evidence="1">
    <location>
        <begin position="22"/>
        <end position="57"/>
    </location>
</feature>
<dbReference type="InterPro" id="IPR011042">
    <property type="entry name" value="6-blade_b-propeller_TolB-like"/>
</dbReference>
<name>A0ABW2NNY9_9BACL</name>
<organism evidence="3 4">
    <name type="scientific">Fictibacillus iocasae</name>
    <dbReference type="NCBI Taxonomy" id="2715437"/>
    <lineage>
        <taxon>Bacteria</taxon>
        <taxon>Bacillati</taxon>
        <taxon>Bacillota</taxon>
        <taxon>Bacilli</taxon>
        <taxon>Bacillales</taxon>
        <taxon>Fictibacillaceae</taxon>
        <taxon>Fictibacillus</taxon>
    </lineage>
</organism>
<keyword evidence="2" id="KW-0732">Signal</keyword>
<dbReference type="SUPFAM" id="SSF82171">
    <property type="entry name" value="DPP6 N-terminal domain-like"/>
    <property type="match status" value="1"/>
</dbReference>